<dbReference type="Pfam" id="PF08240">
    <property type="entry name" value="ADH_N"/>
    <property type="match status" value="1"/>
</dbReference>
<dbReference type="InterPro" id="IPR020843">
    <property type="entry name" value="ER"/>
</dbReference>
<dbReference type="Gene3D" id="3.90.180.10">
    <property type="entry name" value="Medium-chain alcohol dehydrogenases, catalytic domain"/>
    <property type="match status" value="1"/>
</dbReference>
<dbReference type="Proteomes" id="UP000013776">
    <property type="component" value="Unassembled WGS sequence"/>
</dbReference>
<dbReference type="InterPro" id="IPR013154">
    <property type="entry name" value="ADH-like_N"/>
</dbReference>
<dbReference type="InterPro" id="IPR047122">
    <property type="entry name" value="Trans-enoyl_RdTase-like"/>
</dbReference>
<protein>
    <submittedName>
        <fullName evidence="2">Glucose-repressible alcohol dehydrogenase</fullName>
    </submittedName>
</protein>
<evidence type="ECO:0000313" key="2">
    <source>
        <dbReference type="EMBL" id="CCG83255.1"/>
    </source>
</evidence>
<dbReference type="InterPro" id="IPR036291">
    <property type="entry name" value="NAD(P)-bd_dom_sf"/>
</dbReference>
<dbReference type="VEuPathDB" id="FungiDB:TAPDE_003455"/>
<dbReference type="SUPFAM" id="SSF51735">
    <property type="entry name" value="NAD(P)-binding Rossmann-fold domains"/>
    <property type="match status" value="1"/>
</dbReference>
<dbReference type="SMART" id="SM00829">
    <property type="entry name" value="PKS_ER"/>
    <property type="match status" value="1"/>
</dbReference>
<proteinExistence type="predicted"/>
<evidence type="ECO:0000313" key="3">
    <source>
        <dbReference type="Proteomes" id="UP000013776"/>
    </source>
</evidence>
<dbReference type="STRING" id="1097556.R4XBL4"/>
<dbReference type="CDD" id="cd08249">
    <property type="entry name" value="enoyl_reductase_like"/>
    <property type="match status" value="1"/>
</dbReference>
<sequence length="339" mass="36521">MSKQRSAVLPGKQQQLVVQDVDIPTPGANELLIRTHSAAFNPVDYKIQEMGRFFEEFPRVLGFDAAGTVEAVGSDVKGYAKGDKVFAFIPTFAVSGATTVYGGFQQYTLVGDVATAKLPDNIDFDSASTIPLTLSTAADGLYNFLKIKAPWENSSVSDEYLLVWGGASSVGQAAIQLAKAVGYKVIATASKSGHETLKKLGADFTIDYNDKDVVEQISNITEGKLSLVYDSISTAETIPLVLKTLPNGGKVSFVQLTPETVKIDCPSNITYARAFAATVYTSHKELGGKLFQWVAKALADGRYKPNPVELRKGGVDAVQATLDFYKKEGIRGKKFVLNP</sequence>
<dbReference type="AlphaFoldDB" id="R4XBL4"/>
<dbReference type="Gene3D" id="3.40.50.720">
    <property type="entry name" value="NAD(P)-binding Rossmann-like Domain"/>
    <property type="match status" value="1"/>
</dbReference>
<organism evidence="2 3">
    <name type="scientific">Taphrina deformans (strain PYCC 5710 / ATCC 11124 / CBS 356.35 / IMI 108563 / JCM 9778 / NBRC 8474)</name>
    <name type="common">Peach leaf curl fungus</name>
    <name type="synonym">Lalaria deformans</name>
    <dbReference type="NCBI Taxonomy" id="1097556"/>
    <lineage>
        <taxon>Eukaryota</taxon>
        <taxon>Fungi</taxon>
        <taxon>Dikarya</taxon>
        <taxon>Ascomycota</taxon>
        <taxon>Taphrinomycotina</taxon>
        <taxon>Taphrinomycetes</taxon>
        <taxon>Taphrinales</taxon>
        <taxon>Taphrinaceae</taxon>
        <taxon>Taphrina</taxon>
    </lineage>
</organism>
<feature type="domain" description="Enoyl reductase (ER)" evidence="1">
    <location>
        <begin position="11"/>
        <end position="336"/>
    </location>
</feature>
<comment type="caution">
    <text evidence="2">The sequence shown here is derived from an EMBL/GenBank/DDBJ whole genome shotgun (WGS) entry which is preliminary data.</text>
</comment>
<dbReference type="Pfam" id="PF00107">
    <property type="entry name" value="ADH_zinc_N"/>
    <property type="match status" value="1"/>
</dbReference>
<name>R4XBL4_TAPDE</name>
<keyword evidence="3" id="KW-1185">Reference proteome</keyword>
<dbReference type="EMBL" id="CAHR02000132">
    <property type="protein sequence ID" value="CCG83255.1"/>
    <property type="molecule type" value="Genomic_DNA"/>
</dbReference>
<evidence type="ECO:0000259" key="1">
    <source>
        <dbReference type="SMART" id="SM00829"/>
    </source>
</evidence>
<dbReference type="eggNOG" id="KOG1198">
    <property type="taxonomic scope" value="Eukaryota"/>
</dbReference>
<dbReference type="OrthoDB" id="9992527at2759"/>
<dbReference type="PANTHER" id="PTHR45348">
    <property type="entry name" value="HYPOTHETICAL OXIDOREDUCTASE (EUROFUNG)"/>
    <property type="match status" value="1"/>
</dbReference>
<dbReference type="GO" id="GO:0016651">
    <property type="term" value="F:oxidoreductase activity, acting on NAD(P)H"/>
    <property type="evidence" value="ECO:0007669"/>
    <property type="project" value="InterPro"/>
</dbReference>
<dbReference type="InterPro" id="IPR013149">
    <property type="entry name" value="ADH-like_C"/>
</dbReference>
<gene>
    <name evidence="2" type="ORF">TAPDE_003455</name>
</gene>
<dbReference type="SUPFAM" id="SSF50129">
    <property type="entry name" value="GroES-like"/>
    <property type="match status" value="1"/>
</dbReference>
<dbReference type="InterPro" id="IPR011032">
    <property type="entry name" value="GroES-like_sf"/>
</dbReference>
<reference evidence="2 3" key="1">
    <citation type="journal article" date="2013" name="MBio">
        <title>Genome sequencing of the plant pathogen Taphrina deformans, the causal agent of peach leaf curl.</title>
        <authorList>
            <person name="Cisse O.H."/>
            <person name="Almeida J.M.G.C.F."/>
            <person name="Fonseca A."/>
            <person name="Kumar A.A."/>
            <person name="Salojaervi J."/>
            <person name="Overmyer K."/>
            <person name="Hauser P.M."/>
            <person name="Pagni M."/>
        </authorList>
    </citation>
    <scope>NUCLEOTIDE SEQUENCE [LARGE SCALE GENOMIC DNA]</scope>
    <source>
        <strain evidence="3">PYCC 5710 / ATCC 11124 / CBS 356.35 / IMI 108563 / JCM 9778 / NBRC 8474</strain>
    </source>
</reference>
<dbReference type="PANTHER" id="PTHR45348:SF2">
    <property type="entry name" value="ZINC-TYPE ALCOHOL DEHYDROGENASE-LIKE PROTEIN C2E1P3.01"/>
    <property type="match status" value="1"/>
</dbReference>
<accession>R4XBL4</accession>